<dbReference type="eggNOG" id="ENOG5033RPS">
    <property type="taxonomic scope" value="Bacteria"/>
</dbReference>
<dbReference type="STRING" id="410332.SAMN04488550_3821"/>
<organism evidence="5 6">
    <name type="scientific">Gordonia malaquae NBRC 108250</name>
    <dbReference type="NCBI Taxonomy" id="1223542"/>
    <lineage>
        <taxon>Bacteria</taxon>
        <taxon>Bacillati</taxon>
        <taxon>Actinomycetota</taxon>
        <taxon>Actinomycetes</taxon>
        <taxon>Mycobacteriales</taxon>
        <taxon>Gordoniaceae</taxon>
        <taxon>Gordonia</taxon>
    </lineage>
</organism>
<feature type="compositionally biased region" description="Basic and acidic residues" evidence="3">
    <location>
        <begin position="1"/>
        <end position="20"/>
    </location>
</feature>
<evidence type="ECO:0000313" key="6">
    <source>
        <dbReference type="Proteomes" id="UP000035009"/>
    </source>
</evidence>
<keyword evidence="2 4" id="KW-0472">Membrane</keyword>
<feature type="compositionally biased region" description="Acidic residues" evidence="3">
    <location>
        <begin position="94"/>
        <end position="106"/>
    </location>
</feature>
<gene>
    <name evidence="5" type="ORF">GM1_007_00760</name>
</gene>
<feature type="compositionally biased region" description="Acidic residues" evidence="3">
    <location>
        <begin position="50"/>
        <end position="78"/>
    </location>
</feature>
<evidence type="ECO:0000256" key="1">
    <source>
        <dbReference type="ARBA" id="ARBA00004370"/>
    </source>
</evidence>
<dbReference type="PANTHER" id="PTHR37042">
    <property type="entry name" value="OUTER MEMBRANE PROTEIN RV1973"/>
    <property type="match status" value="1"/>
</dbReference>
<feature type="transmembrane region" description="Helical" evidence="4">
    <location>
        <begin position="137"/>
        <end position="161"/>
    </location>
</feature>
<accession>M3UUJ7</accession>
<evidence type="ECO:0000256" key="3">
    <source>
        <dbReference type="SAM" id="MobiDB-lite"/>
    </source>
</evidence>
<dbReference type="PANTHER" id="PTHR37042:SF4">
    <property type="entry name" value="OUTER MEMBRANE PROTEIN RV1973"/>
    <property type="match status" value="1"/>
</dbReference>
<reference evidence="5 6" key="1">
    <citation type="submission" date="2013-02" db="EMBL/GenBank/DDBJ databases">
        <title>Whole genome shotgun sequence of Gordonia malaquae NBRC 108250.</title>
        <authorList>
            <person name="Yoshida I."/>
            <person name="Hosoyama A."/>
            <person name="Tsuchikane K."/>
            <person name="Ando Y."/>
            <person name="Baba S."/>
            <person name="Ohji S."/>
            <person name="Hamada M."/>
            <person name="Tamura T."/>
            <person name="Yamazoe A."/>
            <person name="Yamazaki S."/>
            <person name="Fujita N."/>
        </authorList>
    </citation>
    <scope>NUCLEOTIDE SEQUENCE [LARGE SCALE GENOMIC DNA]</scope>
    <source>
        <strain evidence="5 6">NBRC 108250</strain>
    </source>
</reference>
<feature type="compositionally biased region" description="Basic and acidic residues" evidence="3">
    <location>
        <begin position="81"/>
        <end position="91"/>
    </location>
</feature>
<comment type="subcellular location">
    <subcellularLocation>
        <location evidence="1">Membrane</location>
    </subcellularLocation>
</comment>
<evidence type="ECO:0000256" key="4">
    <source>
        <dbReference type="SAM" id="Phobius"/>
    </source>
</evidence>
<dbReference type="GO" id="GO:0016020">
    <property type="term" value="C:membrane"/>
    <property type="evidence" value="ECO:0007669"/>
    <property type="project" value="UniProtKB-SubCell"/>
</dbReference>
<sequence>MVRTDHEDGEVLKPESDGVAKKTAGTVRKSSPVSRRRKSSGKAAPAVPEETTDLVEPSGDDDVSDQVSDDDVVADDAAAEVVEKPSLEKAGPDTSEDPASDEDGDDAAFTPAQGVSYRARRASTKSSVAAPSIKGGWLPAIGMAVAAVLVVVSIVLTAVFLNESSKINDQRELRASYDQFAQEVIVKMTTLTKDNADEMLQFMKDNTSGRAQQQFRESMKQATDLIREDNMKTTTTIVASAVEKADQDSGSVLVVFVWEGTAPEAPEKPEMQSFRSRVSITRINDALKMTNIEWVN</sequence>
<protein>
    <recommendedName>
        <fullName evidence="7">Mce-associated membrane protein</fullName>
    </recommendedName>
</protein>
<feature type="region of interest" description="Disordered" evidence="3">
    <location>
        <begin position="1"/>
        <end position="109"/>
    </location>
</feature>
<keyword evidence="6" id="KW-1185">Reference proteome</keyword>
<dbReference type="Proteomes" id="UP000035009">
    <property type="component" value="Unassembled WGS sequence"/>
</dbReference>
<keyword evidence="4" id="KW-1133">Transmembrane helix</keyword>
<dbReference type="EMBL" id="BAOP01000007">
    <property type="protein sequence ID" value="GAC79117.1"/>
    <property type="molecule type" value="Genomic_DNA"/>
</dbReference>
<keyword evidence="4" id="KW-0812">Transmembrane</keyword>
<evidence type="ECO:0000313" key="5">
    <source>
        <dbReference type="EMBL" id="GAC79117.1"/>
    </source>
</evidence>
<comment type="caution">
    <text evidence="5">The sequence shown here is derived from an EMBL/GenBank/DDBJ whole genome shotgun (WGS) entry which is preliminary data.</text>
</comment>
<proteinExistence type="predicted"/>
<dbReference type="RefSeq" id="WP_008377432.1">
    <property type="nucleotide sequence ID" value="NZ_BAOP01000007.1"/>
</dbReference>
<evidence type="ECO:0000256" key="2">
    <source>
        <dbReference type="ARBA" id="ARBA00023136"/>
    </source>
</evidence>
<evidence type="ECO:0008006" key="7">
    <source>
        <dbReference type="Google" id="ProtNLM"/>
    </source>
</evidence>
<name>M3UUJ7_GORML</name>
<dbReference type="OrthoDB" id="4578858at2"/>
<dbReference type="AlphaFoldDB" id="M3UUJ7"/>